<dbReference type="HOGENOM" id="CLU_875732_0_0_1"/>
<protein>
    <submittedName>
        <fullName evidence="2">Uncharacterized protein</fullName>
    </submittedName>
</protein>
<accession>K3WCN3</accession>
<dbReference type="VEuPathDB" id="FungiDB:PYU1_G002721"/>
<reference evidence="3" key="1">
    <citation type="journal article" date="2010" name="Genome Biol.">
        <title>Genome sequence of the necrotrophic plant pathogen Pythium ultimum reveals original pathogenicity mechanisms and effector repertoire.</title>
        <authorList>
            <person name="Levesque C.A."/>
            <person name="Brouwer H."/>
            <person name="Cano L."/>
            <person name="Hamilton J.P."/>
            <person name="Holt C."/>
            <person name="Huitema E."/>
            <person name="Raffaele S."/>
            <person name="Robideau G.P."/>
            <person name="Thines M."/>
            <person name="Win J."/>
            <person name="Zerillo M.M."/>
            <person name="Beakes G.W."/>
            <person name="Boore J.L."/>
            <person name="Busam D."/>
            <person name="Dumas B."/>
            <person name="Ferriera S."/>
            <person name="Fuerstenberg S.I."/>
            <person name="Gachon C.M."/>
            <person name="Gaulin E."/>
            <person name="Govers F."/>
            <person name="Grenville-Briggs L."/>
            <person name="Horner N."/>
            <person name="Hostetler J."/>
            <person name="Jiang R.H."/>
            <person name="Johnson J."/>
            <person name="Krajaejun T."/>
            <person name="Lin H."/>
            <person name="Meijer H.J."/>
            <person name="Moore B."/>
            <person name="Morris P."/>
            <person name="Phuntmart V."/>
            <person name="Puiu D."/>
            <person name="Shetty J."/>
            <person name="Stajich J.E."/>
            <person name="Tripathy S."/>
            <person name="Wawra S."/>
            <person name="van West P."/>
            <person name="Whitty B.R."/>
            <person name="Coutinho P.M."/>
            <person name="Henrissat B."/>
            <person name="Martin F."/>
            <person name="Thomas P.D."/>
            <person name="Tyler B.M."/>
            <person name="De Vries R.P."/>
            <person name="Kamoun S."/>
            <person name="Yandell M."/>
            <person name="Tisserat N."/>
            <person name="Buell C.R."/>
        </authorList>
    </citation>
    <scope>NUCLEOTIDE SEQUENCE</scope>
    <source>
        <strain evidence="3">DAOM:BR144</strain>
    </source>
</reference>
<dbReference type="AlphaFoldDB" id="K3WCN3"/>
<keyword evidence="3" id="KW-1185">Reference proteome</keyword>
<evidence type="ECO:0000256" key="1">
    <source>
        <dbReference type="SAM" id="MobiDB-lite"/>
    </source>
</evidence>
<dbReference type="Proteomes" id="UP000019132">
    <property type="component" value="Unassembled WGS sequence"/>
</dbReference>
<dbReference type="InParanoid" id="K3WCN3"/>
<dbReference type="EMBL" id="GL376628">
    <property type="status" value="NOT_ANNOTATED_CDS"/>
    <property type="molecule type" value="Genomic_DNA"/>
</dbReference>
<organism evidence="2 3">
    <name type="scientific">Globisporangium ultimum (strain ATCC 200006 / CBS 805.95 / DAOM BR144)</name>
    <name type="common">Pythium ultimum</name>
    <dbReference type="NCBI Taxonomy" id="431595"/>
    <lineage>
        <taxon>Eukaryota</taxon>
        <taxon>Sar</taxon>
        <taxon>Stramenopiles</taxon>
        <taxon>Oomycota</taxon>
        <taxon>Peronosporomycetes</taxon>
        <taxon>Pythiales</taxon>
        <taxon>Pythiaceae</taxon>
        <taxon>Globisporangium</taxon>
    </lineage>
</organism>
<evidence type="ECO:0000313" key="3">
    <source>
        <dbReference type="Proteomes" id="UP000019132"/>
    </source>
</evidence>
<reference evidence="3" key="2">
    <citation type="submission" date="2010-04" db="EMBL/GenBank/DDBJ databases">
        <authorList>
            <person name="Buell R."/>
            <person name="Hamilton J."/>
            <person name="Hostetler J."/>
        </authorList>
    </citation>
    <scope>NUCLEOTIDE SEQUENCE [LARGE SCALE GENOMIC DNA]</scope>
    <source>
        <strain evidence="3">DAOM:BR144</strain>
    </source>
</reference>
<proteinExistence type="predicted"/>
<evidence type="ECO:0000313" key="2">
    <source>
        <dbReference type="EnsemblProtists" id="PYU1_T002724"/>
    </source>
</evidence>
<dbReference type="EnsemblProtists" id="PYU1_T002724">
    <property type="protein sequence ID" value="PYU1_T002724"/>
    <property type="gene ID" value="PYU1_G002721"/>
</dbReference>
<reference evidence="2" key="3">
    <citation type="submission" date="2015-02" db="UniProtKB">
        <authorList>
            <consortium name="EnsemblProtists"/>
        </authorList>
    </citation>
    <scope>IDENTIFICATION</scope>
    <source>
        <strain evidence="2">DAOM BR144</strain>
    </source>
</reference>
<name>K3WCN3_GLOUD</name>
<sequence>MQNAQDASHTPSTEDLIAAILAAENEDNQLPLGDLLDWINGDGSDTLSANESEASGSPKAANGLASRKRTYEMRKEEKDMLAKELSYLRAKLDFLKHRAGIPDEQTIYQSKLEKALLREILRNQQYLVAGFKSNLAGDKVNSSAFQILHAKRFMEARTQFINPTMRFSESSRFRTENGDNYAAKLDVIPLPNATSVKQVYDAILFHLFNVDISLAEKMVETVTLREKQDSGDGFASQHRVRCTNHGIDVEINSGIFSQLAPPPVSALSSGDESDFGSECVVTTTFIERDDLYPYRPREYIRQDITSAWVVMHCLSRSV</sequence>
<feature type="region of interest" description="Disordered" evidence="1">
    <location>
        <begin position="47"/>
        <end position="71"/>
    </location>
</feature>
<dbReference type="eggNOG" id="ENOG502R9XQ">
    <property type="taxonomic scope" value="Eukaryota"/>
</dbReference>